<dbReference type="Pfam" id="PF23343">
    <property type="entry name" value="REP_ORF2-G2P"/>
    <property type="match status" value="1"/>
</dbReference>
<dbReference type="InterPro" id="IPR056906">
    <property type="entry name" value="ORF2/G2P_dom"/>
</dbReference>
<feature type="domain" description="Replication-associated protein ORF2/G2P" evidence="1">
    <location>
        <begin position="47"/>
        <end position="161"/>
    </location>
</feature>
<protein>
    <submittedName>
        <fullName evidence="2">Replication initiator protein</fullName>
    </submittedName>
</protein>
<dbReference type="EMBL" id="MK249215">
    <property type="protein sequence ID" value="QCQ85053.1"/>
    <property type="molecule type" value="Genomic_DNA"/>
</dbReference>
<proteinExistence type="predicted"/>
<evidence type="ECO:0000259" key="1">
    <source>
        <dbReference type="Pfam" id="PF23343"/>
    </source>
</evidence>
<sequence>MRCISPIYIRKTGQSVPCGKCNFCLQTKRADWSFRLNQELKQCDSAHFLTFTYDDETIPTDPLSGLPTLSKSDVQLFVKRLRKVNKEFSAYPLRYYTVGEYGSETSRPHYHSIMFNLAEHVAERLENLWAVPRGKTELVHAGHVHVGAVEIASIQYVTKYVINRAGEYTGREPPFSFMSKRPGLGASYLDTHRAWHRKDLRNYTNVNGQTSRLPRYYKEKLFSKLEKAKLALEAVGLSDQKYYDEVVRLARYHPHPMRYLDEIVQQKHDNLFKTLNEKNTY</sequence>
<dbReference type="Proteomes" id="UP000324776">
    <property type="component" value="Genome"/>
</dbReference>
<evidence type="ECO:0000313" key="2">
    <source>
        <dbReference type="EMBL" id="QCQ85053.1"/>
    </source>
</evidence>
<accession>A0A4V1F5H2</accession>
<name>A0A4V1F5H2_9VIRU</name>
<organism evidence="2">
    <name type="scientific">Blackfly microvirus SF02</name>
    <dbReference type="NCBI Taxonomy" id="2576452"/>
    <lineage>
        <taxon>Viruses</taxon>
        <taxon>Monodnaviria</taxon>
        <taxon>Sangervirae</taxon>
        <taxon>Phixviricota</taxon>
        <taxon>Malgrandaviricetes</taxon>
        <taxon>Petitvirales</taxon>
        <taxon>Microviridae</taxon>
        <taxon>Microvirus</taxon>
    </lineage>
</organism>
<reference evidence="2" key="1">
    <citation type="submission" date="2018-12" db="EMBL/GenBank/DDBJ databases">
        <title>Singled stranded DNA viruses identified in blackflies (Austrosimulium ungulatum) sampled in New Zealand.</title>
        <authorList>
            <person name="Kraberger S."/>
            <person name="Fontenele R.S."/>
            <person name="Schmidlin K."/>
            <person name="Walters M."/>
            <person name="Varsani A."/>
        </authorList>
    </citation>
    <scope>NUCLEOTIDE SEQUENCE [LARGE SCALE GENOMIC DNA]</scope>
    <source>
        <strain evidence="2">166</strain>
    </source>
</reference>